<keyword evidence="19" id="KW-1185">Reference proteome</keyword>
<dbReference type="GO" id="GO:0016301">
    <property type="term" value="F:kinase activity"/>
    <property type="evidence" value="ECO:0007669"/>
    <property type="project" value="UniProtKB-UniRule"/>
</dbReference>
<evidence type="ECO:0000256" key="2">
    <source>
        <dbReference type="ARBA" id="ARBA00007837"/>
    </source>
</evidence>
<feature type="domain" description="Pyruvate phosphate dikinase AMP/ATP-binding" evidence="16">
    <location>
        <begin position="300"/>
        <end position="354"/>
    </location>
</feature>
<dbReference type="GO" id="GO:0005524">
    <property type="term" value="F:ATP binding"/>
    <property type="evidence" value="ECO:0007669"/>
    <property type="project" value="UniProtKB-UniRule"/>
</dbReference>
<dbReference type="Gene3D" id="3.20.20.60">
    <property type="entry name" value="Phosphoenolpyruvate-binding domains"/>
    <property type="match status" value="1"/>
</dbReference>
<feature type="domain" description="Pyruvate phosphate dikinase AMP/ATP-binding" evidence="16">
    <location>
        <begin position="61"/>
        <end position="289"/>
    </location>
</feature>
<evidence type="ECO:0000313" key="19">
    <source>
        <dbReference type="Proteomes" id="UP000051461"/>
    </source>
</evidence>
<evidence type="ECO:0000256" key="4">
    <source>
        <dbReference type="ARBA" id="ARBA00020138"/>
    </source>
</evidence>
<dbReference type="Gene3D" id="3.30.1490.20">
    <property type="entry name" value="ATP-grasp fold, A domain"/>
    <property type="match status" value="1"/>
</dbReference>
<dbReference type="SUPFAM" id="SSF56059">
    <property type="entry name" value="Glutathione synthetase ATP-binding domain-like"/>
    <property type="match status" value="1"/>
</dbReference>
<evidence type="ECO:0000259" key="16">
    <source>
        <dbReference type="Pfam" id="PF01326"/>
    </source>
</evidence>
<dbReference type="InterPro" id="IPR000121">
    <property type="entry name" value="PEP_util_C"/>
</dbReference>
<dbReference type="SUPFAM" id="SSF51621">
    <property type="entry name" value="Phosphoenolpyruvate/pyruvate domain"/>
    <property type="match status" value="1"/>
</dbReference>
<dbReference type="Gene3D" id="1.20.80.30">
    <property type="match status" value="1"/>
</dbReference>
<feature type="domain" description="PEP-utilising enzyme mobile" evidence="15">
    <location>
        <begin position="421"/>
        <end position="501"/>
    </location>
</feature>
<dbReference type="Pfam" id="PF02896">
    <property type="entry name" value="PEP-utilizers_C"/>
    <property type="match status" value="1"/>
</dbReference>
<dbReference type="Proteomes" id="UP000051461">
    <property type="component" value="Unassembled WGS sequence"/>
</dbReference>
<dbReference type="Gene3D" id="3.50.30.10">
    <property type="entry name" value="Phosphohistidine domain"/>
    <property type="match status" value="1"/>
</dbReference>
<evidence type="ECO:0000256" key="14">
    <source>
        <dbReference type="PIRSR" id="PIRSR000853-3"/>
    </source>
</evidence>
<feature type="binding site" evidence="14">
    <location>
        <position position="742"/>
    </location>
    <ligand>
        <name>Mg(2+)</name>
        <dbReference type="ChEBI" id="CHEBI:18420"/>
    </ligand>
</feature>
<dbReference type="PIRSF" id="PIRSF000853">
    <property type="entry name" value="PPDK"/>
    <property type="match status" value="1"/>
</dbReference>
<dbReference type="RefSeq" id="WP_057905238.1">
    <property type="nucleotide sequence ID" value="NZ_AZDA01000093.1"/>
</dbReference>
<dbReference type="InterPro" id="IPR002192">
    <property type="entry name" value="PPDK_AMP/ATP-bd"/>
</dbReference>
<keyword evidence="18" id="KW-0670">Pyruvate</keyword>
<proteinExistence type="inferred from homology"/>
<organism evidence="18 19">
    <name type="scientific">Loigolactobacillus bifermentans DSM 20003</name>
    <dbReference type="NCBI Taxonomy" id="1423726"/>
    <lineage>
        <taxon>Bacteria</taxon>
        <taxon>Bacillati</taxon>
        <taxon>Bacillota</taxon>
        <taxon>Bacilli</taxon>
        <taxon>Lactobacillales</taxon>
        <taxon>Lactobacillaceae</taxon>
        <taxon>Loigolactobacillus</taxon>
    </lineage>
</organism>
<evidence type="ECO:0000256" key="10">
    <source>
        <dbReference type="ARBA" id="ARBA00022842"/>
    </source>
</evidence>
<comment type="cofactor">
    <cofactor evidence="1 11 14">
        <name>Mg(2+)</name>
        <dbReference type="ChEBI" id="CHEBI:18420"/>
    </cofactor>
</comment>
<reference evidence="18 19" key="1">
    <citation type="journal article" date="2015" name="Genome Announc.">
        <title>Expanding the biotechnology potential of lactobacilli through comparative genomics of 213 strains and associated genera.</title>
        <authorList>
            <person name="Sun Z."/>
            <person name="Harris H.M."/>
            <person name="McCann A."/>
            <person name="Guo C."/>
            <person name="Argimon S."/>
            <person name="Zhang W."/>
            <person name="Yang X."/>
            <person name="Jeffery I.B."/>
            <person name="Cooney J.C."/>
            <person name="Kagawa T.F."/>
            <person name="Liu W."/>
            <person name="Song Y."/>
            <person name="Salvetti E."/>
            <person name="Wrobel A."/>
            <person name="Rasinkangas P."/>
            <person name="Parkhill J."/>
            <person name="Rea M.C."/>
            <person name="O'Sullivan O."/>
            <person name="Ritari J."/>
            <person name="Douillard F.P."/>
            <person name="Paul Ross R."/>
            <person name="Yang R."/>
            <person name="Briner A.E."/>
            <person name="Felis G.E."/>
            <person name="de Vos W.M."/>
            <person name="Barrangou R."/>
            <person name="Klaenhammer T.R."/>
            <person name="Caufield P.W."/>
            <person name="Cui Y."/>
            <person name="Zhang H."/>
            <person name="O'Toole P.W."/>
        </authorList>
    </citation>
    <scope>NUCLEOTIDE SEQUENCE [LARGE SCALE GENOMIC DNA]</scope>
    <source>
        <strain evidence="18 19">DSM 20003</strain>
    </source>
</reference>
<keyword evidence="6 14" id="KW-0479">Metal-binding</keyword>
<dbReference type="InterPro" id="IPR010121">
    <property type="entry name" value="Pyruvate_phosphate_dikinase"/>
</dbReference>
<keyword evidence="10 14" id="KW-0460">Magnesium</keyword>
<feature type="binding site" evidence="13">
    <location>
        <position position="615"/>
    </location>
    <ligand>
        <name>substrate</name>
    </ligand>
</feature>
<dbReference type="PANTHER" id="PTHR22931:SF9">
    <property type="entry name" value="PYRUVATE, PHOSPHATE DIKINASE 1, CHLOROPLASTIC"/>
    <property type="match status" value="1"/>
</dbReference>
<dbReference type="Gene3D" id="1.10.189.10">
    <property type="entry name" value="Pyruvate Phosphate Dikinase, domain 2"/>
    <property type="match status" value="1"/>
</dbReference>
<evidence type="ECO:0000256" key="1">
    <source>
        <dbReference type="ARBA" id="ARBA00001946"/>
    </source>
</evidence>
<dbReference type="PROSITE" id="PS00742">
    <property type="entry name" value="PEP_ENZYMES_2"/>
    <property type="match status" value="1"/>
</dbReference>
<comment type="catalytic activity">
    <reaction evidence="11">
        <text>pyruvate + phosphate + ATP = phosphoenolpyruvate + AMP + diphosphate + H(+)</text>
        <dbReference type="Rhea" id="RHEA:10756"/>
        <dbReference type="ChEBI" id="CHEBI:15361"/>
        <dbReference type="ChEBI" id="CHEBI:15378"/>
        <dbReference type="ChEBI" id="CHEBI:30616"/>
        <dbReference type="ChEBI" id="CHEBI:33019"/>
        <dbReference type="ChEBI" id="CHEBI:43474"/>
        <dbReference type="ChEBI" id="CHEBI:58702"/>
        <dbReference type="ChEBI" id="CHEBI:456215"/>
        <dbReference type="EC" id="2.7.9.1"/>
    </reaction>
</comment>
<evidence type="ECO:0000256" key="11">
    <source>
        <dbReference type="PIRNR" id="PIRNR000853"/>
    </source>
</evidence>
<dbReference type="Gene3D" id="3.30.470.20">
    <property type="entry name" value="ATP-grasp fold, B domain"/>
    <property type="match status" value="1"/>
</dbReference>
<keyword evidence="7" id="KW-0547">Nucleotide-binding</keyword>
<feature type="binding site" evidence="13">
    <location>
        <position position="742"/>
    </location>
    <ligand>
        <name>substrate</name>
    </ligand>
</feature>
<dbReference type="EMBL" id="AZDA01000093">
    <property type="protein sequence ID" value="KRK34260.1"/>
    <property type="molecule type" value="Genomic_DNA"/>
</dbReference>
<dbReference type="Pfam" id="PF01326">
    <property type="entry name" value="PPDK_N"/>
    <property type="match status" value="3"/>
</dbReference>
<feature type="binding site" evidence="13">
    <location>
        <position position="764"/>
    </location>
    <ligand>
        <name>substrate</name>
    </ligand>
</feature>
<evidence type="ECO:0000259" key="15">
    <source>
        <dbReference type="Pfam" id="PF00391"/>
    </source>
</evidence>
<feature type="domain" description="Pyruvate phosphate dikinase AMP/ATP-binding" evidence="16">
    <location>
        <begin position="17"/>
        <end position="52"/>
    </location>
</feature>
<feature type="active site" description="Tele-phosphohistidine intermediate" evidence="12">
    <location>
        <position position="453"/>
    </location>
</feature>
<evidence type="ECO:0000313" key="18">
    <source>
        <dbReference type="EMBL" id="KRK34260.1"/>
    </source>
</evidence>
<keyword evidence="9" id="KW-0067">ATP-binding</keyword>
<feature type="binding site" evidence="13">
    <location>
        <position position="763"/>
    </location>
    <ligand>
        <name>substrate</name>
    </ligand>
</feature>
<dbReference type="InterPro" id="IPR023151">
    <property type="entry name" value="PEP_util_CS"/>
</dbReference>
<gene>
    <name evidence="18" type="ORF">FC07_GL000826</name>
</gene>
<feature type="binding site" evidence="14">
    <location>
        <position position="766"/>
    </location>
    <ligand>
        <name>Mg(2+)</name>
        <dbReference type="ChEBI" id="CHEBI:18420"/>
    </ligand>
</feature>
<dbReference type="Pfam" id="PF00391">
    <property type="entry name" value="PEP-utilizers"/>
    <property type="match status" value="1"/>
</dbReference>
<feature type="binding site" evidence="13">
    <location>
        <position position="559"/>
    </location>
    <ligand>
        <name>substrate</name>
    </ligand>
</feature>
<dbReference type="InterPro" id="IPR008279">
    <property type="entry name" value="PEP-util_enz_mobile_dom"/>
</dbReference>
<evidence type="ECO:0000256" key="6">
    <source>
        <dbReference type="ARBA" id="ARBA00022723"/>
    </source>
</evidence>
<dbReference type="OrthoDB" id="9765468at2"/>
<dbReference type="InterPro" id="IPR040442">
    <property type="entry name" value="Pyrv_kinase-like_dom_sf"/>
</dbReference>
<evidence type="ECO:0000256" key="7">
    <source>
        <dbReference type="ARBA" id="ARBA00022741"/>
    </source>
</evidence>
<dbReference type="InterPro" id="IPR013815">
    <property type="entry name" value="ATP_grasp_subdomain_1"/>
</dbReference>
<feature type="binding site" evidence="13">
    <location>
        <position position="765"/>
    </location>
    <ligand>
        <name>substrate</name>
    </ligand>
</feature>
<name>A0A0R1GR98_9LACO</name>
<dbReference type="NCBIfam" id="TIGR01828">
    <property type="entry name" value="pyru_phos_dikin"/>
    <property type="match status" value="1"/>
</dbReference>
<keyword evidence="8 18" id="KW-0418">Kinase</keyword>
<evidence type="ECO:0000256" key="5">
    <source>
        <dbReference type="ARBA" id="ARBA00022679"/>
    </source>
</evidence>
<keyword evidence="5" id="KW-0808">Transferase</keyword>
<evidence type="ECO:0000256" key="3">
    <source>
        <dbReference type="ARBA" id="ARBA00011994"/>
    </source>
</evidence>
<dbReference type="NCBIfam" id="NF004531">
    <property type="entry name" value="PRK05878.1"/>
    <property type="match status" value="1"/>
</dbReference>
<dbReference type="InterPro" id="IPR018274">
    <property type="entry name" value="PEP_util_AS"/>
</dbReference>
<dbReference type="STRING" id="1423726.FC07_GL000826"/>
<dbReference type="PATRIC" id="fig|1423726.3.peg.849"/>
<comment type="caution">
    <text evidence="18">The sequence shown here is derived from an EMBL/GenBank/DDBJ whole genome shotgun (WGS) entry which is preliminary data.</text>
</comment>
<dbReference type="GO" id="GO:0046872">
    <property type="term" value="F:metal ion binding"/>
    <property type="evidence" value="ECO:0007669"/>
    <property type="project" value="UniProtKB-UniRule"/>
</dbReference>
<evidence type="ECO:0000259" key="17">
    <source>
        <dbReference type="Pfam" id="PF02896"/>
    </source>
</evidence>
<feature type="domain" description="PEP-utilising enzyme C-terminal" evidence="17">
    <location>
        <begin position="516"/>
        <end position="865"/>
    </location>
</feature>
<dbReference type="InterPro" id="IPR015813">
    <property type="entry name" value="Pyrv/PenolPyrv_kinase-like_dom"/>
</dbReference>
<dbReference type="GO" id="GO:0050242">
    <property type="term" value="F:pyruvate, phosphate dikinase activity"/>
    <property type="evidence" value="ECO:0007669"/>
    <property type="project" value="UniProtKB-UniRule"/>
</dbReference>
<dbReference type="PROSITE" id="PS00370">
    <property type="entry name" value="PEP_ENZYMES_PHOS_SITE"/>
    <property type="match status" value="1"/>
</dbReference>
<evidence type="ECO:0000256" key="9">
    <source>
        <dbReference type="ARBA" id="ARBA00022840"/>
    </source>
</evidence>
<sequence length="881" mass="97041">MKQIYFFNEGNRDMRTLLGGKGANLAEMTQLGLPVPSGFTITTEVCHAFQANHGELPAGLMTELKASLIELEKRADKKFNDPENPLLVSVRSGAPISMPGMMDTILNLGLNDQTVQGLAKLTNNERFAWDCYRRLIQMFGNVVFQIPEQRFEKELSAVKADRHATSDLDLTTDDLKEIVKRYHNVYLEEINRPFPQSATEQLTEAISAVFTSWNNDRAIVYRELHHISETLGTAVNVQMMAFGNSGDDSGTGVAFSRSPVTGENRLFGEFLKNAQGEDVVSGVRTPKPIQELADEEPEIYEQFRAITEQLEQHYHDMQDVEFTIEHGKLFLLQTRDGKRTPKAAVKVAVDQVKEGLINKEQALLRIDPEQISQLLHPEFTAEQLKTKDVLATGLPASPGAASGEIQITAAAAKAANDAGHKVVLVRQDTSPEDISGMIASSAIVTSRGGMTSHAAVVARGMGTCGVVGCAALNVSEEDQCVYVGDQKLPVGTVISVDGTTGNLYVGEIEADSAAHDENLQQILDWAKEAGEVAVYANADTPADFEQALRFEAAGIGLTRTEHMFFAPERLIEMRRLIVAKTAEDRKPALAALKEMQTEDFKALYRLAEGKTVTVRLLDPPLHEFLPHDEKELNETAADLQVPVEDLRKRVVALKEVNPMLGLRGSRLAVTMPDVYAMQVDAIISAAFALQDEHILVKPHIMLPLIASKIEMEVLRNRISDQIDAACEEVGRELHYQVGTMIELPRACIEADGIAENADFFSFGTNDLTQLTFGYSRDDIGQFLPAYLEKGLLPADPFNTLDQTGVGELMEMAVTRGREEKHSLPIGVCGEVGGDPSSMQFFDRIGIDYVSCSPFRVPVALLASAQAALKHQYRYREQKEQK</sequence>
<comment type="similarity">
    <text evidence="2 11">Belongs to the PEP-utilizing enzyme family.</text>
</comment>
<evidence type="ECO:0000256" key="8">
    <source>
        <dbReference type="ARBA" id="ARBA00022777"/>
    </source>
</evidence>
<feature type="active site" description="Proton donor" evidence="12">
    <location>
        <position position="828"/>
    </location>
</feature>
<accession>A0A0R1GR98</accession>
<dbReference type="PANTHER" id="PTHR22931">
    <property type="entry name" value="PHOSPHOENOLPYRUVATE DIKINASE-RELATED"/>
    <property type="match status" value="1"/>
</dbReference>
<dbReference type="AlphaFoldDB" id="A0A0R1GR98"/>
<evidence type="ECO:0000256" key="12">
    <source>
        <dbReference type="PIRSR" id="PIRSR000853-1"/>
    </source>
</evidence>
<dbReference type="InterPro" id="IPR036637">
    <property type="entry name" value="Phosphohistidine_dom_sf"/>
</dbReference>
<dbReference type="EC" id="2.7.9.1" evidence="3 11"/>
<dbReference type="SUPFAM" id="SSF52009">
    <property type="entry name" value="Phosphohistidine domain"/>
    <property type="match status" value="1"/>
</dbReference>
<feature type="binding site" evidence="13">
    <location>
        <position position="766"/>
    </location>
    <ligand>
        <name>substrate</name>
    </ligand>
</feature>
<protein>
    <recommendedName>
        <fullName evidence="4 11">Pyruvate, phosphate dikinase</fullName>
        <ecNumber evidence="3 11">2.7.9.1</ecNumber>
    </recommendedName>
</protein>
<evidence type="ECO:0000256" key="13">
    <source>
        <dbReference type="PIRSR" id="PIRSR000853-2"/>
    </source>
</evidence>